<evidence type="ECO:0000256" key="3">
    <source>
        <dbReference type="ARBA" id="ARBA00022692"/>
    </source>
</evidence>
<dbReference type="GO" id="GO:0016020">
    <property type="term" value="C:membrane"/>
    <property type="evidence" value="ECO:0007669"/>
    <property type="project" value="UniProtKB-SubCell"/>
</dbReference>
<comment type="subcellular location">
    <subcellularLocation>
        <location evidence="1">Membrane</location>
        <topology evidence="1">Multi-pass membrane protein</topology>
    </subcellularLocation>
</comment>
<keyword evidence="4 6" id="KW-1133">Transmembrane helix</keyword>
<accession>A0A6A5A092</accession>
<comment type="caution">
    <text evidence="7">The sequence shown here is derived from an EMBL/GenBank/DDBJ whole genome shotgun (WGS) entry which is preliminary data.</text>
</comment>
<dbReference type="EMBL" id="VJMH01000389">
    <property type="protein sequence ID" value="KAF0716553.1"/>
    <property type="molecule type" value="Genomic_DNA"/>
</dbReference>
<keyword evidence="5 6" id="KW-0472">Membrane</keyword>
<gene>
    <name evidence="7" type="ORF">As57867_002776</name>
</gene>
<keyword evidence="3 6" id="KW-0812">Transmembrane</keyword>
<evidence type="ECO:0008006" key="8">
    <source>
        <dbReference type="Google" id="ProtNLM"/>
    </source>
</evidence>
<feature type="transmembrane region" description="Helical" evidence="6">
    <location>
        <begin position="42"/>
        <end position="60"/>
    </location>
</feature>
<name>A0A6A5A092_9STRA</name>
<evidence type="ECO:0000313" key="7">
    <source>
        <dbReference type="EMBL" id="KAF0716553.1"/>
    </source>
</evidence>
<sequence>MWHICAFRFLSNVFQGIGSTAGNPMSTYWAGVEPLNDSLSSIIGQLIFAGILGVVAKWGLNWNWRWTIAAGTIGVILVDGFVNFMTIWDVVRNQWFYNGVALADNVPAGVRFIVATYVAVEVADKGNEGATYGLITTVNNLAS</sequence>
<evidence type="ECO:0000256" key="4">
    <source>
        <dbReference type="ARBA" id="ARBA00022989"/>
    </source>
</evidence>
<protein>
    <recommendedName>
        <fullName evidence="8">Major facilitator superfamily (MFS) profile domain-containing protein</fullName>
    </recommendedName>
</protein>
<organism evidence="7">
    <name type="scientific">Aphanomyces stellatus</name>
    <dbReference type="NCBI Taxonomy" id="120398"/>
    <lineage>
        <taxon>Eukaryota</taxon>
        <taxon>Sar</taxon>
        <taxon>Stramenopiles</taxon>
        <taxon>Oomycota</taxon>
        <taxon>Saprolegniomycetes</taxon>
        <taxon>Saprolegniales</taxon>
        <taxon>Verrucalvaceae</taxon>
        <taxon>Aphanomyces</taxon>
    </lineage>
</organism>
<evidence type="ECO:0000256" key="2">
    <source>
        <dbReference type="ARBA" id="ARBA00022448"/>
    </source>
</evidence>
<dbReference type="PANTHER" id="PTHR31585:SF5">
    <property type="entry name" value="RNA-BINDING S4 DOMAIN-CONTAINING PROTEIN"/>
    <property type="match status" value="1"/>
</dbReference>
<dbReference type="AlphaFoldDB" id="A0A6A5A092"/>
<proteinExistence type="predicted"/>
<evidence type="ECO:0000256" key="5">
    <source>
        <dbReference type="ARBA" id="ARBA00023136"/>
    </source>
</evidence>
<dbReference type="InterPro" id="IPR039309">
    <property type="entry name" value="BT1"/>
</dbReference>
<dbReference type="OrthoDB" id="430647at2759"/>
<feature type="transmembrane region" description="Helical" evidence="6">
    <location>
        <begin position="67"/>
        <end position="88"/>
    </location>
</feature>
<keyword evidence="2" id="KW-0813">Transport</keyword>
<evidence type="ECO:0000256" key="6">
    <source>
        <dbReference type="SAM" id="Phobius"/>
    </source>
</evidence>
<reference evidence="7" key="1">
    <citation type="submission" date="2019-06" db="EMBL/GenBank/DDBJ databases">
        <title>Genomics analysis of Aphanomyces spp. identifies a new class of oomycete effector associated with host adaptation.</title>
        <authorList>
            <person name="Gaulin E."/>
        </authorList>
    </citation>
    <scope>NUCLEOTIDE SEQUENCE</scope>
    <source>
        <strain evidence="7">CBS 578.67</strain>
    </source>
</reference>
<evidence type="ECO:0000256" key="1">
    <source>
        <dbReference type="ARBA" id="ARBA00004141"/>
    </source>
</evidence>
<dbReference type="PANTHER" id="PTHR31585">
    <property type="entry name" value="FOLATE-BIOPTERIN TRANSPORTER 1, CHLOROPLASTIC"/>
    <property type="match status" value="1"/>
</dbReference>
<feature type="non-terminal residue" evidence="7">
    <location>
        <position position="143"/>
    </location>
</feature>